<feature type="domain" description="Ubiquitin-like" evidence="3">
    <location>
        <begin position="718"/>
        <end position="794"/>
    </location>
</feature>
<accession>A0A834HAP2</accession>
<feature type="domain" description="Ubiquitin-like" evidence="3">
    <location>
        <begin position="880"/>
        <end position="949"/>
    </location>
</feature>
<reference evidence="4" key="1">
    <citation type="submission" date="2019-11" db="EMBL/GenBank/DDBJ databases">
        <authorList>
            <person name="Liu Y."/>
            <person name="Hou J."/>
            <person name="Li T.-Q."/>
            <person name="Guan C.-H."/>
            <person name="Wu X."/>
            <person name="Wu H.-Z."/>
            <person name="Ling F."/>
            <person name="Zhang R."/>
            <person name="Shi X.-G."/>
            <person name="Ren J.-P."/>
            <person name="Chen E.-F."/>
            <person name="Sun J.-M."/>
        </authorList>
    </citation>
    <scope>NUCLEOTIDE SEQUENCE</scope>
    <source>
        <strain evidence="4">Adult_tree_wgs_1</strain>
        <tissue evidence="4">Leaves</tissue>
    </source>
</reference>
<evidence type="ECO:0000256" key="2">
    <source>
        <dbReference type="ARBA" id="ARBA00022843"/>
    </source>
</evidence>
<feature type="domain" description="Ubiquitin-like" evidence="3">
    <location>
        <begin position="188"/>
        <end position="257"/>
    </location>
</feature>
<dbReference type="PRINTS" id="PR00348">
    <property type="entry name" value="UBIQUITIN"/>
</dbReference>
<dbReference type="SMART" id="SM00213">
    <property type="entry name" value="UBQ"/>
    <property type="match status" value="11"/>
</dbReference>
<gene>
    <name evidence="4" type="ORF">RHSIM_Rhsim02G0041300</name>
</gene>
<evidence type="ECO:0000259" key="3">
    <source>
        <dbReference type="PROSITE" id="PS50053"/>
    </source>
</evidence>
<feature type="domain" description="Ubiquitin-like" evidence="3">
    <location>
        <begin position="261"/>
        <end position="329"/>
    </location>
</feature>
<feature type="domain" description="Ubiquitin-like" evidence="3">
    <location>
        <begin position="101"/>
        <end position="181"/>
    </location>
</feature>
<dbReference type="InterPro" id="IPR000626">
    <property type="entry name" value="Ubiquitin-like_dom"/>
</dbReference>
<dbReference type="InterPro" id="IPR019956">
    <property type="entry name" value="Ubiquitin_dom"/>
</dbReference>
<dbReference type="PROSITE" id="PS50053">
    <property type="entry name" value="UBIQUITIN_2"/>
    <property type="match status" value="11"/>
</dbReference>
<feature type="domain" description="Ubiquitin-like" evidence="3">
    <location>
        <begin position="537"/>
        <end position="599"/>
    </location>
</feature>
<comment type="caution">
    <text evidence="4">The sequence shown here is derived from an EMBL/GenBank/DDBJ whole genome shotgun (WGS) entry which is preliminary data.</text>
</comment>
<keyword evidence="1" id="KW-1017">Isopeptide bond</keyword>
<protein>
    <recommendedName>
        <fullName evidence="3">Ubiquitin-like domain-containing protein</fullName>
    </recommendedName>
</protein>
<feature type="domain" description="Ubiquitin-like" evidence="3">
    <location>
        <begin position="35"/>
        <end position="106"/>
    </location>
</feature>
<dbReference type="GO" id="GO:0003729">
    <property type="term" value="F:mRNA binding"/>
    <property type="evidence" value="ECO:0007669"/>
    <property type="project" value="UniProtKB-ARBA"/>
</dbReference>
<proteinExistence type="predicted"/>
<organism evidence="4 5">
    <name type="scientific">Rhododendron simsii</name>
    <name type="common">Sims's rhododendron</name>
    <dbReference type="NCBI Taxonomy" id="118357"/>
    <lineage>
        <taxon>Eukaryota</taxon>
        <taxon>Viridiplantae</taxon>
        <taxon>Streptophyta</taxon>
        <taxon>Embryophyta</taxon>
        <taxon>Tracheophyta</taxon>
        <taxon>Spermatophyta</taxon>
        <taxon>Magnoliopsida</taxon>
        <taxon>eudicotyledons</taxon>
        <taxon>Gunneridae</taxon>
        <taxon>Pentapetalae</taxon>
        <taxon>asterids</taxon>
        <taxon>Ericales</taxon>
        <taxon>Ericaceae</taxon>
        <taxon>Ericoideae</taxon>
        <taxon>Rhodoreae</taxon>
        <taxon>Rhododendron</taxon>
    </lineage>
</organism>
<evidence type="ECO:0000313" key="5">
    <source>
        <dbReference type="Proteomes" id="UP000626092"/>
    </source>
</evidence>
<feature type="domain" description="Ubiquitin-like" evidence="3">
    <location>
        <begin position="391"/>
        <end position="460"/>
    </location>
</feature>
<dbReference type="Pfam" id="PF00240">
    <property type="entry name" value="ubiquitin"/>
    <property type="match status" value="11"/>
</dbReference>
<name>A0A834HAP2_RHOSS</name>
<dbReference type="EMBL" id="WJXA01000002">
    <property type="protein sequence ID" value="KAF7151006.1"/>
    <property type="molecule type" value="Genomic_DNA"/>
</dbReference>
<dbReference type="AlphaFoldDB" id="A0A834HAP2"/>
<dbReference type="SUPFAM" id="SSF54236">
    <property type="entry name" value="Ubiquitin-like"/>
    <property type="match status" value="11"/>
</dbReference>
<evidence type="ECO:0000313" key="4">
    <source>
        <dbReference type="EMBL" id="KAF7151006.1"/>
    </source>
</evidence>
<feature type="domain" description="Ubiquitin-like" evidence="3">
    <location>
        <begin position="944"/>
        <end position="1024"/>
    </location>
</feature>
<keyword evidence="5" id="KW-1185">Reference proteome</keyword>
<dbReference type="OrthoDB" id="428577at2759"/>
<sequence>MGPWRGQDSISWADFVIKKETVAVTWKSFHHSSVFQINVYLNVNKTVALKVKRSETTKKLKALFHEKEGVPDYLQELFFSGKQLQDDHKLVDYGIQTNSTLHLFLKTMDTIKLIVCIPSNERTLELQAKTRETVKNIKLLIQRKEGILSDQFTLFYGGELLEDNRTLASLSIQSESIVYLVFDPKDVVSVSVKMQSGEILKLKVKVLHTVRDVKAIVRSVVGFVTSEENLTYAGELLEDSKTLACYNIKEYSLLEMLPSPFQIFVKEFCGKTQVLMVCKEDRVLDVKNKISDRQGFPVSNIRLTFAGKALQDGRDLASYNVKKDSILTLHGFIVSMVDFAIKKGTAMVDGKSFKHASVVQVIRSTFEYFARAALERSALHSLKHMLVGLLMNVYLKVIKTVALKLKRSETIKKLKALFHEKEGPPGNLQELFFTGKQLKDDHKLVDYGIRSNSTLHLYLQAIDRIKLLVYIPSNKKTLELEAKTRDTDLKAIVQSMVGFEAGAEDITFACKRLVGFHDLACCNIKEISLLEMFPLTFKIFVKNIAGETLVLKVCKEDSILDVRKKISDKECFPVSQSRIVFAGKDLQDDRDLASYKIEKDLCPLIDNSPHDIALFVLVVRTEKLLGGRGLGFPNIAMDSTEDEMTVYLKVIKTVALNVKRSKTTRKLKALFDEREGTPENLQELFFSGTQLKDDHKVVDHGIRTNSIRHLYLQAIDMIKLLVYIPSKKKTLELEAKIPETVENIKLLIQAKEGIQSDQFTLFSGGELLEDNKTLASLSVQSESMLYLVLNPSDDVSVSVKMQSGEILKLKVKVCKEDWVLDAKNKISDKEGFPVRDIRLIFGRRTLEDDRDLTCYNVEKDSILHEYLEMFVLFWWALGKMNVYLKVIKTVALKVKRSETTKKLKALFHEEEGSPENLQELFFTGKQLQDDHKLVDYGIQMNSTLHLFLQTIDRLKLLVYIPSNAKQFEVEAKSCETVENIKLLIQTKEGILSDQFTLFTSGKLLEENRTLASLNIWTELILYLVFNPRCDVSFCETAERRDPES</sequence>
<dbReference type="CDD" id="cd17039">
    <property type="entry name" value="Ubl_ubiquitin_like"/>
    <property type="match status" value="1"/>
</dbReference>
<dbReference type="Gene3D" id="3.10.20.90">
    <property type="entry name" value="Phosphatidylinositol 3-kinase Catalytic Subunit, Chain A, domain 1"/>
    <property type="match status" value="11"/>
</dbReference>
<feature type="domain" description="Ubiquitin-like" evidence="3">
    <location>
        <begin position="795"/>
        <end position="869"/>
    </location>
</feature>
<dbReference type="InterPro" id="IPR029071">
    <property type="entry name" value="Ubiquitin-like_domsf"/>
</dbReference>
<keyword evidence="2" id="KW-0832">Ubl conjugation</keyword>
<dbReference type="InterPro" id="IPR050158">
    <property type="entry name" value="Ubiquitin_ubiquitin-like"/>
</dbReference>
<evidence type="ECO:0000256" key="1">
    <source>
        <dbReference type="ARBA" id="ARBA00022499"/>
    </source>
</evidence>
<dbReference type="Proteomes" id="UP000626092">
    <property type="component" value="Unassembled WGS sequence"/>
</dbReference>
<feature type="domain" description="Ubiquitin-like" evidence="3">
    <location>
        <begin position="644"/>
        <end position="713"/>
    </location>
</feature>
<dbReference type="PANTHER" id="PTHR10666">
    <property type="entry name" value="UBIQUITIN"/>
    <property type="match status" value="1"/>
</dbReference>